<dbReference type="Pfam" id="PF00512">
    <property type="entry name" value="HisKA"/>
    <property type="match status" value="1"/>
</dbReference>
<feature type="domain" description="Histidine kinase" evidence="6">
    <location>
        <begin position="551"/>
        <end position="807"/>
    </location>
</feature>
<name>A0A1M8A651_MALS4</name>
<feature type="region of interest" description="Disordered" evidence="5">
    <location>
        <begin position="988"/>
        <end position="1066"/>
    </location>
</feature>
<dbReference type="SUPFAM" id="SSF55781">
    <property type="entry name" value="GAF domain-like"/>
    <property type="match status" value="1"/>
</dbReference>
<dbReference type="Gene3D" id="3.30.450.40">
    <property type="match status" value="1"/>
</dbReference>
<dbReference type="CDD" id="cd17546">
    <property type="entry name" value="REC_hyHK_CKI1_RcsC-like"/>
    <property type="match status" value="1"/>
</dbReference>
<dbReference type="OMA" id="CIMSHLE"/>
<evidence type="ECO:0000259" key="6">
    <source>
        <dbReference type="PROSITE" id="PS50109"/>
    </source>
</evidence>
<keyword evidence="9" id="KW-1185">Reference proteome</keyword>
<dbReference type="EMBL" id="LT671823">
    <property type="protein sequence ID" value="SHO77807.1"/>
    <property type="molecule type" value="Genomic_DNA"/>
</dbReference>
<dbReference type="SMART" id="SM00448">
    <property type="entry name" value="REC"/>
    <property type="match status" value="1"/>
</dbReference>
<dbReference type="Gene3D" id="3.30.565.10">
    <property type="entry name" value="Histidine kinase-like ATPase, C-terminal domain"/>
    <property type="match status" value="1"/>
</dbReference>
<dbReference type="PROSITE" id="PS50110">
    <property type="entry name" value="RESPONSE_REGULATORY"/>
    <property type="match status" value="1"/>
</dbReference>
<dbReference type="CDD" id="cd00082">
    <property type="entry name" value="HisKA"/>
    <property type="match status" value="1"/>
</dbReference>
<dbReference type="PANTHER" id="PTHR43719:SF28">
    <property type="entry name" value="PEROXIDE STRESS-ACTIVATED HISTIDINE KINASE MAK1-RELATED"/>
    <property type="match status" value="1"/>
</dbReference>
<dbReference type="InterPro" id="IPR005467">
    <property type="entry name" value="His_kinase_dom"/>
</dbReference>
<evidence type="ECO:0000256" key="5">
    <source>
        <dbReference type="SAM" id="MobiDB-lite"/>
    </source>
</evidence>
<evidence type="ECO:0000256" key="4">
    <source>
        <dbReference type="PROSITE-ProRule" id="PRU00169"/>
    </source>
</evidence>
<dbReference type="InterPro" id="IPR003594">
    <property type="entry name" value="HATPase_dom"/>
</dbReference>
<dbReference type="Pfam" id="PF02518">
    <property type="entry name" value="HATPase_c"/>
    <property type="match status" value="1"/>
</dbReference>
<keyword evidence="2" id="KW-0808">Transferase</keyword>
<dbReference type="InterPro" id="IPR011006">
    <property type="entry name" value="CheY-like_superfamily"/>
</dbReference>
<dbReference type="InterPro" id="IPR050956">
    <property type="entry name" value="2C_system_His_kinase"/>
</dbReference>
<dbReference type="InterPro" id="IPR036097">
    <property type="entry name" value="HisK_dim/P_sf"/>
</dbReference>
<dbReference type="InterPro" id="IPR001789">
    <property type="entry name" value="Sig_transdc_resp-reg_receiver"/>
</dbReference>
<proteinExistence type="predicted"/>
<dbReference type="OrthoDB" id="21225at2759"/>
<keyword evidence="1 4" id="KW-0597">Phosphoprotein</keyword>
<dbReference type="SUPFAM" id="SSF52172">
    <property type="entry name" value="CheY-like"/>
    <property type="match status" value="1"/>
</dbReference>
<dbReference type="InterPro" id="IPR004358">
    <property type="entry name" value="Sig_transdc_His_kin-like_C"/>
</dbReference>
<evidence type="ECO:0000259" key="7">
    <source>
        <dbReference type="PROSITE" id="PS50110"/>
    </source>
</evidence>
<dbReference type="PANTHER" id="PTHR43719">
    <property type="entry name" value="TWO-COMPONENT HISTIDINE KINASE"/>
    <property type="match status" value="1"/>
</dbReference>
<dbReference type="AlphaFoldDB" id="A0A1M8A651"/>
<evidence type="ECO:0000313" key="8">
    <source>
        <dbReference type="EMBL" id="SHO77807.1"/>
    </source>
</evidence>
<keyword evidence="3" id="KW-0418">Kinase</keyword>
<feature type="modified residue" description="4-aspartylphosphate" evidence="4">
    <location>
        <position position="1124"/>
    </location>
</feature>
<feature type="domain" description="Response regulatory" evidence="7">
    <location>
        <begin position="1072"/>
        <end position="1204"/>
    </location>
</feature>
<protein>
    <submittedName>
        <fullName evidence="8">Similar to S.cerevisiae protein SSK1 (Cytoplasmic phosphorelay intermediate osmosensor and regulator)</fullName>
    </submittedName>
</protein>
<dbReference type="FunFam" id="1.10.287.130:FF:000023">
    <property type="entry name" value="Sensor histidine kinase/response regulator, putative"/>
    <property type="match status" value="1"/>
</dbReference>
<dbReference type="VEuPathDB" id="FungiDB:MSYG_2149"/>
<dbReference type="PROSITE" id="PS50109">
    <property type="entry name" value="HIS_KIN"/>
    <property type="match status" value="1"/>
</dbReference>
<gene>
    <name evidence="8" type="ORF">MSYG_2149</name>
</gene>
<dbReference type="PRINTS" id="PR00344">
    <property type="entry name" value="BCTRLSENSOR"/>
</dbReference>
<dbReference type="InterPro" id="IPR029016">
    <property type="entry name" value="GAF-like_dom_sf"/>
</dbReference>
<dbReference type="Gene3D" id="3.40.50.2300">
    <property type="match status" value="1"/>
</dbReference>
<accession>A0A1M8A651</accession>
<organism evidence="8 9">
    <name type="scientific">Malassezia sympodialis (strain ATCC 42132)</name>
    <name type="common">Atopic eczema-associated yeast</name>
    <dbReference type="NCBI Taxonomy" id="1230383"/>
    <lineage>
        <taxon>Eukaryota</taxon>
        <taxon>Fungi</taxon>
        <taxon>Dikarya</taxon>
        <taxon>Basidiomycota</taxon>
        <taxon>Ustilaginomycotina</taxon>
        <taxon>Malasseziomycetes</taxon>
        <taxon>Malasseziales</taxon>
        <taxon>Malasseziaceae</taxon>
        <taxon>Malassezia</taxon>
    </lineage>
</organism>
<evidence type="ECO:0000256" key="3">
    <source>
        <dbReference type="ARBA" id="ARBA00022777"/>
    </source>
</evidence>
<dbReference type="SMART" id="SM00387">
    <property type="entry name" value="HATPase_c"/>
    <property type="match status" value="1"/>
</dbReference>
<evidence type="ECO:0000256" key="1">
    <source>
        <dbReference type="ARBA" id="ARBA00022553"/>
    </source>
</evidence>
<dbReference type="Pfam" id="PF00072">
    <property type="entry name" value="Response_reg"/>
    <property type="match status" value="1"/>
</dbReference>
<feature type="compositionally biased region" description="Low complexity" evidence="5">
    <location>
        <begin position="1045"/>
        <end position="1061"/>
    </location>
</feature>
<dbReference type="Proteomes" id="UP000186303">
    <property type="component" value="Chromosome 3"/>
</dbReference>
<dbReference type="Pfam" id="PF01590">
    <property type="entry name" value="GAF"/>
    <property type="match status" value="1"/>
</dbReference>
<dbReference type="GO" id="GO:0000155">
    <property type="term" value="F:phosphorelay sensor kinase activity"/>
    <property type="evidence" value="ECO:0007669"/>
    <property type="project" value="InterPro"/>
</dbReference>
<dbReference type="SUPFAM" id="SSF55874">
    <property type="entry name" value="ATPase domain of HSP90 chaperone/DNA topoisomerase II/histidine kinase"/>
    <property type="match status" value="1"/>
</dbReference>
<dbReference type="SUPFAM" id="SSF47384">
    <property type="entry name" value="Homodimeric domain of signal transducing histidine kinase"/>
    <property type="match status" value="1"/>
</dbReference>
<dbReference type="STRING" id="1230383.A0A1M8A651"/>
<dbReference type="SMART" id="SM00388">
    <property type="entry name" value="HisKA"/>
    <property type="match status" value="1"/>
</dbReference>
<dbReference type="InterPro" id="IPR003018">
    <property type="entry name" value="GAF"/>
</dbReference>
<dbReference type="InterPro" id="IPR003661">
    <property type="entry name" value="HisK_dim/P_dom"/>
</dbReference>
<reference evidence="9" key="1">
    <citation type="journal article" date="2017" name="Nucleic Acids Res.">
        <title>Proteogenomics produces comprehensive and highly accurate protein-coding gene annotation in a complete genome assembly of Malassezia sympodialis.</title>
        <authorList>
            <person name="Zhu Y."/>
            <person name="Engstroem P.G."/>
            <person name="Tellgren-Roth C."/>
            <person name="Baudo C.D."/>
            <person name="Kennell J.C."/>
            <person name="Sun S."/>
            <person name="Billmyre R.B."/>
            <person name="Schroeder M.S."/>
            <person name="Andersson A."/>
            <person name="Holm T."/>
            <person name="Sigurgeirsson B."/>
            <person name="Wu G."/>
            <person name="Sankaranarayanan S.R."/>
            <person name="Siddharthan R."/>
            <person name="Sanyal K."/>
            <person name="Lundeberg J."/>
            <person name="Nystedt B."/>
            <person name="Boekhout T."/>
            <person name="Dawson T.L. Jr."/>
            <person name="Heitman J."/>
            <person name="Scheynius A."/>
            <person name="Lehtioe J."/>
        </authorList>
    </citation>
    <scope>NUCLEOTIDE SEQUENCE [LARGE SCALE GENOMIC DNA]</scope>
    <source>
        <strain evidence="9">ATCC 42132</strain>
    </source>
</reference>
<dbReference type="Gene3D" id="1.10.287.130">
    <property type="match status" value="1"/>
</dbReference>
<dbReference type="InterPro" id="IPR036890">
    <property type="entry name" value="HATPase_C_sf"/>
</dbReference>
<feature type="compositionally biased region" description="Polar residues" evidence="5">
    <location>
        <begin position="1014"/>
        <end position="1026"/>
    </location>
</feature>
<evidence type="ECO:0000256" key="2">
    <source>
        <dbReference type="ARBA" id="ARBA00022679"/>
    </source>
</evidence>
<evidence type="ECO:0000313" key="9">
    <source>
        <dbReference type="Proteomes" id="UP000186303"/>
    </source>
</evidence>
<sequence length="1211" mass="134344">MVQNLPDDLATNGTQDHVNVFSYDGDLTRSEIDPLPLEWEVFSALYVNGNFDATVTPAFPSKQCFVDAKAVHNAQNHILRNTSSSDSRVLSELAARMESHFITHNHLPVFLPADHVALFRAQWYSKQIKMHSNESMLQVQRMSSYMLDMPYVSIKLLGPEPLVKNVGLEPCPGQQCLFPFSVVTEWTSKPNCRSVKDETGCSQTLAAHSLLLPRGQLMVIPNVDEDWRFSRSPYRNGLKFFIATPLYGSQGEVIGSFCVGDIKPRPPPDEREKQLFMDLTSMITNSIDLSLSNAQLDRRDQLKRCVEFFLCHFLHDSEHLDDTDKTDVFPTISHGEGGTNSTLSDDYLHIFNFAAETLHASMDVSGVAIFDLSCFVLVKKPTSIHGKVSEHVIHSSMTRHYHSGWEQSPDEFSEEAPVTQVPALTLLGASEAHCRIPERNMPMNIEHVNTLCQLLTTTHLGQHFRHVPEAIARLLPEDTVDTLIVPIMGVDRQPFALLCCYSRPGEYAFILDQMVHTAIQHVRAIGYMIMDAVAKQSVMLADRAKSSFISNMSHELRTPLHGILASTELLSDTNLNDMQLSYAHTIESCGHGLLELVNHVLDYTKLSSDVNNSGAQRDKQAQYHDVDLVQLLQEVCDSSLVGHLGQRRTGQAGSSIGSMYDPGQADAKRIAKSFSIELVIEIEKREGGWLTFCDSGGIRRVLTNLIGNALKFTEQGYILVSLQHTPISEHKIRASFRVKDTGCGISRSFLDQHLFQPFSQEDPLKGGTGLGLSIVNELVRNFENGAVHVESIPHQGTDIVVSCDLALSSSHNNEYIPRLQVAQLCTVHIFTQATDSKGTALLTNTLRQYLISWWGFQVVLHEVPADTRFLDILESGRHILLMNTDVSLLKTLRESMLENRNGLPPVVVLANLYHGRDHLTLCQEYKRAGGVIYMLQKPVGPARLEEVFAACVSSKGTSTDDREAARTHIPPVTMGPETFGVCTTEPFSPIDETPSPLSTDPPVFSTPERRTLGRLQNSISPSSMTGPISPVPETPTHTMLELDTSISGQESEPEQSSESPIVRPPNPAPSGCVLFADDNAINRQVLRAYSKKLNMSCSEARDGREAISQFSSRPPGYFSLILMDYSMPNVDGLGATLAIRQLEEQRLSTEELAEESRRPRTAIYMLSGTSTSEILRQSYAAGADGYLSKPLRFKVFVSLLKSLGLLQSPSH</sequence>